<keyword evidence="2" id="KW-0812">Transmembrane</keyword>
<reference evidence="4 5" key="1">
    <citation type="journal article" date="2012" name="PLoS Pathog.">
        <title>The genome of the obligate intracellular parasite Trachipleistophora hominis: new insights into microsporidian genome dynamics and reductive evolution.</title>
        <authorList>
            <person name="Heinz E."/>
            <person name="Williams T.A."/>
            <person name="Nakjang S."/>
            <person name="Noel C.J."/>
            <person name="Swan D.C."/>
            <person name="Goldberg A.V."/>
            <person name="Harris S.R."/>
            <person name="Weinmaier T."/>
            <person name="Markert S."/>
            <person name="Becher D."/>
            <person name="Bernhardt J."/>
            <person name="Dagan T."/>
            <person name="Hacker C."/>
            <person name="Lucocq J.M."/>
            <person name="Schweder T."/>
            <person name="Rattei T."/>
            <person name="Hall N."/>
            <person name="Hirt R.P."/>
            <person name="Embley T.M."/>
        </authorList>
    </citation>
    <scope>NUCLEOTIDE SEQUENCE [LARGE SCALE GENOMIC DNA]</scope>
</reference>
<name>L7JWB9_TRAHO</name>
<evidence type="ECO:0000256" key="3">
    <source>
        <dbReference type="SAM" id="SignalP"/>
    </source>
</evidence>
<dbReference type="InParanoid" id="L7JWB9"/>
<dbReference type="VEuPathDB" id="MicrosporidiaDB:THOM_1732"/>
<feature type="chain" id="PRO_5003979197" evidence="3">
    <location>
        <begin position="19"/>
        <end position="235"/>
    </location>
</feature>
<dbReference type="AlphaFoldDB" id="L7JWB9"/>
<organism evidence="4 5">
    <name type="scientific">Trachipleistophora hominis</name>
    <name type="common">Microsporidian parasite</name>
    <dbReference type="NCBI Taxonomy" id="72359"/>
    <lineage>
        <taxon>Eukaryota</taxon>
        <taxon>Fungi</taxon>
        <taxon>Fungi incertae sedis</taxon>
        <taxon>Microsporidia</taxon>
        <taxon>Pleistophoridae</taxon>
        <taxon>Trachipleistophora</taxon>
    </lineage>
</organism>
<dbReference type="HOGENOM" id="CLU_1180921_0_0_1"/>
<dbReference type="Proteomes" id="UP000011185">
    <property type="component" value="Unassembled WGS sequence"/>
</dbReference>
<dbReference type="EMBL" id="JH993971">
    <property type="protein sequence ID" value="ELQ75346.1"/>
    <property type="molecule type" value="Genomic_DNA"/>
</dbReference>
<feature type="transmembrane region" description="Helical" evidence="2">
    <location>
        <begin position="192"/>
        <end position="213"/>
    </location>
</feature>
<protein>
    <submittedName>
        <fullName evidence="4">Uncharacterized protein</fullName>
    </submittedName>
</protein>
<keyword evidence="2" id="KW-1133">Transmembrane helix</keyword>
<sequence length="235" mass="26975">MFKSFLLFSLFYFTIISSMNTNKTKNVKLKENTSSNKTEKNALQSDETPIRHSHAGSHTTGTNMKGYILKSVIKPEPEKHSSSIKTNETGKEKLGNRSLSGVASKNANLALQNDDEDHVFLLEQRNTCSNTDTHTKRNMSKKMLTFNYLTRKKNETKKSAVIPEYNPNKRELQAREAFRPERKQKCFARTPVFLGMAIALSLSLIFTVSYVIYLEVTKIIRFGWFHKTYSNDYNP</sequence>
<evidence type="ECO:0000313" key="5">
    <source>
        <dbReference type="Proteomes" id="UP000011185"/>
    </source>
</evidence>
<gene>
    <name evidence="4" type="ORF">THOM_1732</name>
</gene>
<keyword evidence="5" id="KW-1185">Reference proteome</keyword>
<keyword evidence="3" id="KW-0732">Signal</keyword>
<evidence type="ECO:0000313" key="4">
    <source>
        <dbReference type="EMBL" id="ELQ75346.1"/>
    </source>
</evidence>
<accession>L7JWB9</accession>
<evidence type="ECO:0000256" key="2">
    <source>
        <dbReference type="SAM" id="Phobius"/>
    </source>
</evidence>
<proteinExistence type="predicted"/>
<feature type="signal peptide" evidence="3">
    <location>
        <begin position="1"/>
        <end position="18"/>
    </location>
</feature>
<keyword evidence="2" id="KW-0472">Membrane</keyword>
<evidence type="ECO:0000256" key="1">
    <source>
        <dbReference type="SAM" id="MobiDB-lite"/>
    </source>
</evidence>
<feature type="region of interest" description="Disordered" evidence="1">
    <location>
        <begin position="28"/>
        <end position="98"/>
    </location>
</feature>
<feature type="compositionally biased region" description="Polar residues" evidence="1">
    <location>
        <begin position="32"/>
        <end position="47"/>
    </location>
</feature>